<organism evidence="2 3">
    <name type="scientific">Parapedobacter indicus</name>
    <dbReference type="NCBI Taxonomy" id="1477437"/>
    <lineage>
        <taxon>Bacteria</taxon>
        <taxon>Pseudomonadati</taxon>
        <taxon>Bacteroidota</taxon>
        <taxon>Sphingobacteriia</taxon>
        <taxon>Sphingobacteriales</taxon>
        <taxon>Sphingobacteriaceae</taxon>
        <taxon>Parapedobacter</taxon>
    </lineage>
</organism>
<evidence type="ECO:0000313" key="2">
    <source>
        <dbReference type="EMBL" id="SFI27036.1"/>
    </source>
</evidence>
<gene>
    <name evidence="2" type="ORF">SAMN05444682_103110</name>
</gene>
<keyword evidence="1" id="KW-0732">Signal</keyword>
<accession>A0A1I3GUG6</accession>
<sequence>MKNPKSIIVLFYMFFVASFQLSAQTDEPVRIDNRRELFVDRYLLDKMDNVNQKMHHPVNEGAVLSFDKPWEGNFSGYCTIIKDGDLYRMYYRGIREAGKDGNDNEVTCYAESTDGVNWTKPSLGIYTIDGTSENNVILAHAAPATHNFSPFLDSNPNAKREERYKAVGGTDRSGLLAYISEDGIHWKKKQDKAVFQTGVFDSQNVVFWSEHEGQYVCYFRTWSDGGFTAYKGFRSVSRTVSKDFVNWSAPEAMTFGDTPLEHLYTQQTSPYYRAPHIYLAIGARFMPNRQVVSEEQAAKMNVNPNYYKDCSDAVLMSSRGGNKYDRTFMESFVRPGIGLENWVSRSNYPVLNVVETSPSEISIYLNESYAQPSAHVKRYSLRIDGFASLSAGYDGGEVITKPFIFNGSELEINYSTSAAGSVKVEILDEEQRPISGYSFSETQEIIGNEIARIVSWQKQKDVSELAGRPIRLKFYLKDADLYSFKFN</sequence>
<feature type="chain" id="PRO_5011664440" description="Glycosyl hydrolase family 32 N-terminal domain-containing protein" evidence="1">
    <location>
        <begin position="24"/>
        <end position="487"/>
    </location>
</feature>
<feature type="signal peptide" evidence="1">
    <location>
        <begin position="1"/>
        <end position="23"/>
    </location>
</feature>
<protein>
    <recommendedName>
        <fullName evidence="4">Glycosyl hydrolase family 32 N-terminal domain-containing protein</fullName>
    </recommendedName>
</protein>
<name>A0A1I3GUG6_9SPHI</name>
<reference evidence="2 3" key="1">
    <citation type="submission" date="2016-10" db="EMBL/GenBank/DDBJ databases">
        <authorList>
            <person name="de Groot N.N."/>
        </authorList>
    </citation>
    <scope>NUCLEOTIDE SEQUENCE [LARGE SCALE GENOMIC DNA]</scope>
    <source>
        <strain evidence="2 3">RK1</strain>
    </source>
</reference>
<dbReference type="STRING" id="1477437.SAMN05444682_103110"/>
<dbReference type="SUPFAM" id="SSF75005">
    <property type="entry name" value="Arabinanase/levansucrase/invertase"/>
    <property type="match status" value="1"/>
</dbReference>
<dbReference type="RefSeq" id="WP_218146497.1">
    <property type="nucleotide sequence ID" value="NZ_FOQO01000003.1"/>
</dbReference>
<dbReference type="EMBL" id="FOQO01000003">
    <property type="protein sequence ID" value="SFI27036.1"/>
    <property type="molecule type" value="Genomic_DNA"/>
</dbReference>
<keyword evidence="3" id="KW-1185">Reference proteome</keyword>
<dbReference type="Gene3D" id="2.115.10.20">
    <property type="entry name" value="Glycosyl hydrolase domain, family 43"/>
    <property type="match status" value="1"/>
</dbReference>
<dbReference type="AlphaFoldDB" id="A0A1I3GUG6"/>
<dbReference type="InterPro" id="IPR023296">
    <property type="entry name" value="Glyco_hydro_beta-prop_sf"/>
</dbReference>
<evidence type="ECO:0000256" key="1">
    <source>
        <dbReference type="SAM" id="SignalP"/>
    </source>
</evidence>
<proteinExistence type="predicted"/>
<dbReference type="Proteomes" id="UP000198670">
    <property type="component" value="Unassembled WGS sequence"/>
</dbReference>
<evidence type="ECO:0000313" key="3">
    <source>
        <dbReference type="Proteomes" id="UP000198670"/>
    </source>
</evidence>
<evidence type="ECO:0008006" key="4">
    <source>
        <dbReference type="Google" id="ProtNLM"/>
    </source>
</evidence>